<dbReference type="HOGENOM" id="CLU_3098898_0_0_9"/>
<keyword evidence="2" id="KW-1185">Reference proteome</keyword>
<name>W8T919_PEPAC</name>
<protein>
    <submittedName>
        <fullName evidence="1">Uncharacterized protein</fullName>
    </submittedName>
</protein>
<dbReference type="AlphaFoldDB" id="W8T919"/>
<reference evidence="1 2" key="1">
    <citation type="journal article" date="2014" name="Genome Announc.">
        <title>Complete Genome Sequence of Amino Acid-Utilizing Eubacterium acidaminophilum al-2 (DSM 3953).</title>
        <authorList>
            <person name="Poehlein A."/>
            <person name="Andreesen J.R."/>
            <person name="Daniel R."/>
        </authorList>
    </citation>
    <scope>NUCLEOTIDE SEQUENCE [LARGE SCALE GENOMIC DNA]</scope>
    <source>
        <strain evidence="1 2">DSM 3953</strain>
        <plasmid evidence="2">Plasmid EAL2_808p</plasmid>
    </source>
</reference>
<gene>
    <name evidence="1" type="ORF">EAL2_808p06560</name>
</gene>
<accession>W8T919</accession>
<dbReference type="PATRIC" id="fig|1286171.3.peg.2839"/>
<sequence length="51" mass="6229">MGIKNLQKHIKQNKWNELHTFILIDELYFPYKWSIIFICKVCAKKYEEAVL</sequence>
<dbReference type="Proteomes" id="UP000019591">
    <property type="component" value="Plasmid EAL2_808p"/>
</dbReference>
<geneLocation type="plasmid" evidence="1 2">
    <name>EAL2_808p</name>
</geneLocation>
<proteinExistence type="predicted"/>
<organism evidence="1 2">
    <name type="scientific">Peptoclostridium acidaminophilum DSM 3953</name>
    <dbReference type="NCBI Taxonomy" id="1286171"/>
    <lineage>
        <taxon>Bacteria</taxon>
        <taxon>Bacillati</taxon>
        <taxon>Bacillota</taxon>
        <taxon>Clostridia</taxon>
        <taxon>Peptostreptococcales</taxon>
        <taxon>Peptoclostridiaceae</taxon>
        <taxon>Peptoclostridium</taxon>
    </lineage>
</organism>
<evidence type="ECO:0000313" key="1">
    <source>
        <dbReference type="EMBL" id="AHM58159.1"/>
    </source>
</evidence>
<keyword evidence="1" id="KW-0614">Plasmid</keyword>
<dbReference type="EMBL" id="CP007453">
    <property type="protein sequence ID" value="AHM58159.1"/>
    <property type="molecule type" value="Genomic_DNA"/>
</dbReference>
<dbReference type="KEGG" id="eac:EAL2_808p06560"/>
<evidence type="ECO:0000313" key="2">
    <source>
        <dbReference type="Proteomes" id="UP000019591"/>
    </source>
</evidence>